<evidence type="ECO:0000313" key="10">
    <source>
        <dbReference type="EMBL" id="CAH0517669.1"/>
    </source>
</evidence>
<feature type="signal peptide" evidence="8">
    <location>
        <begin position="1"/>
        <end position="18"/>
    </location>
</feature>
<comment type="function">
    <text evidence="6">Induces local and distal defense responses (incompatible hypersensitive reaction) in plants from the solanaceae and cruciferae families. Elicits leaf necrosis and causes the accumulation of pathogenesis-related proteins. Might interact with the lipidic molecules of the plasma membrane.</text>
</comment>
<evidence type="ECO:0000256" key="1">
    <source>
        <dbReference type="ARBA" id="ARBA00004613"/>
    </source>
</evidence>
<evidence type="ECO:0000256" key="3">
    <source>
        <dbReference type="ARBA" id="ARBA00022525"/>
    </source>
</evidence>
<feature type="compositionally biased region" description="Low complexity" evidence="7">
    <location>
        <begin position="125"/>
        <end position="157"/>
    </location>
</feature>
<protein>
    <recommendedName>
        <fullName evidence="6">Elicitin</fullName>
    </recommendedName>
</protein>
<proteinExistence type="inferred from homology"/>
<keyword evidence="5 6" id="KW-1015">Disulfide bond</keyword>
<evidence type="ECO:0000313" key="9">
    <source>
        <dbReference type="EMBL" id="CAH0476838.1"/>
    </source>
</evidence>
<dbReference type="EMBL" id="CAKKTJ010000164">
    <property type="protein sequence ID" value="CAH0476838.1"/>
    <property type="molecule type" value="Genomic_DNA"/>
</dbReference>
<keyword evidence="8" id="KW-0732">Signal</keyword>
<feature type="region of interest" description="Disordered" evidence="7">
    <location>
        <begin position="118"/>
        <end position="157"/>
    </location>
</feature>
<evidence type="ECO:0000256" key="2">
    <source>
        <dbReference type="ARBA" id="ARBA00009544"/>
    </source>
</evidence>
<organism evidence="9 12">
    <name type="scientific">Peronospora belbahrii</name>
    <dbReference type="NCBI Taxonomy" id="622444"/>
    <lineage>
        <taxon>Eukaryota</taxon>
        <taxon>Sar</taxon>
        <taxon>Stramenopiles</taxon>
        <taxon>Oomycota</taxon>
        <taxon>Peronosporomycetes</taxon>
        <taxon>Peronosporales</taxon>
        <taxon>Peronosporaceae</taxon>
        <taxon>Peronospora</taxon>
    </lineage>
</organism>
<comment type="caution">
    <text evidence="9">The sequence shown here is derived from an EMBL/GenBank/DDBJ whole genome shotgun (WGS) entry which is preliminary data.</text>
</comment>
<comment type="subcellular location">
    <subcellularLocation>
        <location evidence="1 6">Secreted</location>
    </subcellularLocation>
</comment>
<keyword evidence="4 6" id="KW-0928">Hypersensitive response elicitation</keyword>
<dbReference type="Proteomes" id="UP001158986">
    <property type="component" value="Unassembled WGS sequence"/>
</dbReference>
<gene>
    <name evidence="10" type="ORF">PBS001_LOCUS4263</name>
    <name evidence="9" type="ORF">PBS003_LOCUS3602</name>
</gene>
<dbReference type="Proteomes" id="UP001160483">
    <property type="component" value="Unassembled WGS sequence"/>
</dbReference>
<evidence type="ECO:0000313" key="11">
    <source>
        <dbReference type="Proteomes" id="UP001158986"/>
    </source>
</evidence>
<accession>A0AAU9KVB1</accession>
<evidence type="ECO:0000256" key="4">
    <source>
        <dbReference type="ARBA" id="ARBA00022978"/>
    </source>
</evidence>
<dbReference type="AlphaFoldDB" id="A0AAU9KVB1"/>
<comment type="similarity">
    <text evidence="2 6">Belongs to the elicitin family.</text>
</comment>
<name>A0AAU9KVB1_9STRA</name>
<dbReference type="GO" id="GO:0052040">
    <property type="term" value="P:symbiont-mediated perturbation of host programmed cell death"/>
    <property type="evidence" value="ECO:0007669"/>
    <property type="project" value="UniProtKB-UniRule"/>
</dbReference>
<evidence type="ECO:0000256" key="8">
    <source>
        <dbReference type="SAM" id="SignalP"/>
    </source>
</evidence>
<dbReference type="InterPro" id="IPR002200">
    <property type="entry name" value="Elicitin"/>
</dbReference>
<dbReference type="Gene3D" id="1.10.239.10">
    <property type="entry name" value="Elicitin domain"/>
    <property type="match status" value="1"/>
</dbReference>
<sequence>MKTLFVSTLAITLSVAYAASKCDLSAIESSLKSDKRTKTTMSTAQPGCLEDTGYDIFDISVFPTLKQSQDAQLSNYCSQLINTVNGQANVASQCTIEANGTTITYGTLISAFLNGKTGNESDSGSGSVELVNESNSNSFEDDSSSSTLSSSSTSGSGTTAMSFVTYGAIIAIAAALR</sequence>
<dbReference type="GO" id="GO:0005576">
    <property type="term" value="C:extracellular region"/>
    <property type="evidence" value="ECO:0007669"/>
    <property type="project" value="UniProtKB-SubCell"/>
</dbReference>
<dbReference type="EMBL" id="CAKLCB010000248">
    <property type="protein sequence ID" value="CAH0517669.1"/>
    <property type="molecule type" value="Genomic_DNA"/>
</dbReference>
<evidence type="ECO:0000313" key="12">
    <source>
        <dbReference type="Proteomes" id="UP001160483"/>
    </source>
</evidence>
<dbReference type="Pfam" id="PF00964">
    <property type="entry name" value="Elicitin"/>
    <property type="match status" value="1"/>
</dbReference>
<evidence type="ECO:0000256" key="7">
    <source>
        <dbReference type="SAM" id="MobiDB-lite"/>
    </source>
</evidence>
<keyword evidence="3 6" id="KW-0964">Secreted</keyword>
<reference evidence="9 11" key="1">
    <citation type="submission" date="2021-11" db="EMBL/GenBank/DDBJ databases">
        <authorList>
            <person name="Islam A."/>
            <person name="Islam S."/>
            <person name="Flora M.S."/>
            <person name="Rahman M."/>
            <person name="Ziaur R.M."/>
            <person name="Epstein J.H."/>
            <person name="Hassan M."/>
            <person name="Klassen M."/>
            <person name="Woodard K."/>
            <person name="Webb A."/>
            <person name="Webby R.J."/>
            <person name="El Zowalaty M.E."/>
        </authorList>
    </citation>
    <scope>NUCLEOTIDE SEQUENCE</scope>
    <source>
        <strain evidence="10">Pbs1</strain>
        <strain evidence="9">Pbs3</strain>
    </source>
</reference>
<keyword evidence="11" id="KW-1185">Reference proteome</keyword>
<dbReference type="SUPFAM" id="SSF48647">
    <property type="entry name" value="Fungal elicitin"/>
    <property type="match status" value="1"/>
</dbReference>
<evidence type="ECO:0000256" key="6">
    <source>
        <dbReference type="RuleBase" id="RU368111"/>
    </source>
</evidence>
<feature type="chain" id="PRO_5043807043" description="Elicitin" evidence="8">
    <location>
        <begin position="19"/>
        <end position="177"/>
    </location>
</feature>
<evidence type="ECO:0000256" key="5">
    <source>
        <dbReference type="ARBA" id="ARBA00023157"/>
    </source>
</evidence>
<dbReference type="InterPro" id="IPR036470">
    <property type="entry name" value="Elicitin_sf"/>
</dbReference>